<dbReference type="Pfam" id="PF00149">
    <property type="entry name" value="Metallophos"/>
    <property type="match status" value="1"/>
</dbReference>
<dbReference type="SUPFAM" id="SSF56300">
    <property type="entry name" value="Metallo-dependent phosphatases"/>
    <property type="match status" value="1"/>
</dbReference>
<evidence type="ECO:0000313" key="2">
    <source>
        <dbReference type="EMBL" id="SKB69925.1"/>
    </source>
</evidence>
<organism evidence="2 3">
    <name type="scientific">Dyadobacter psychrophilus</name>
    <dbReference type="NCBI Taxonomy" id="651661"/>
    <lineage>
        <taxon>Bacteria</taxon>
        <taxon>Pseudomonadati</taxon>
        <taxon>Bacteroidota</taxon>
        <taxon>Cytophagia</taxon>
        <taxon>Cytophagales</taxon>
        <taxon>Spirosomataceae</taxon>
        <taxon>Dyadobacter</taxon>
    </lineage>
</organism>
<sequence>MKPYQFIALIFFILAFVSCKGLFEYSPSQITLNENEKGLTAKNIDRIQKSAANDTVKFIVAGDTHQWLDETRDFVKSANAQTGISFVTHLGDVSASGITQEFKWFNEIMADLKYPYLTVAGDLEANDKAKLYQHMFGEINYSFEFAGSKFVFVNTNSKSFDSNGVVPDVPWLKAQLSTGASSNNTIVLGHTPPFSADFDDNLETQYAKTLADNPNVKLSFYGHEHAFSENEPYQDGIKYYVTAGMKARSYLIVTIWKTGYRVTSMKF</sequence>
<keyword evidence="3" id="KW-1185">Reference proteome</keyword>
<dbReference type="EMBL" id="FUZA01000002">
    <property type="protein sequence ID" value="SKB69925.1"/>
    <property type="molecule type" value="Genomic_DNA"/>
</dbReference>
<dbReference type="PANTHER" id="PTHR43143">
    <property type="entry name" value="METALLOPHOSPHOESTERASE, CALCINEURIN SUPERFAMILY"/>
    <property type="match status" value="1"/>
</dbReference>
<dbReference type="InterPro" id="IPR004843">
    <property type="entry name" value="Calcineurin-like_PHP"/>
</dbReference>
<name>A0A1T5DE03_9BACT</name>
<protein>
    <submittedName>
        <fullName evidence="2">Calcineurin-like phosphoesterase</fullName>
    </submittedName>
</protein>
<gene>
    <name evidence="2" type="ORF">SAMN05660293_01558</name>
</gene>
<dbReference type="STRING" id="651661.SAMN05660293_01558"/>
<dbReference type="Gene3D" id="3.60.21.10">
    <property type="match status" value="1"/>
</dbReference>
<accession>A0A1T5DE03</accession>
<dbReference type="Proteomes" id="UP000190897">
    <property type="component" value="Unassembled WGS sequence"/>
</dbReference>
<dbReference type="AlphaFoldDB" id="A0A1T5DE03"/>
<dbReference type="PROSITE" id="PS51257">
    <property type="entry name" value="PROKAR_LIPOPROTEIN"/>
    <property type="match status" value="1"/>
</dbReference>
<dbReference type="GO" id="GO:0016787">
    <property type="term" value="F:hydrolase activity"/>
    <property type="evidence" value="ECO:0007669"/>
    <property type="project" value="InterPro"/>
</dbReference>
<dbReference type="PANTHER" id="PTHR43143:SF1">
    <property type="entry name" value="SERINE_THREONINE-PROTEIN PHOSPHATASE CPPED1"/>
    <property type="match status" value="1"/>
</dbReference>
<dbReference type="OrthoDB" id="9816081at2"/>
<evidence type="ECO:0000313" key="3">
    <source>
        <dbReference type="Proteomes" id="UP000190897"/>
    </source>
</evidence>
<dbReference type="InterPro" id="IPR029052">
    <property type="entry name" value="Metallo-depent_PP-like"/>
</dbReference>
<proteinExistence type="predicted"/>
<dbReference type="RefSeq" id="WP_082214133.1">
    <property type="nucleotide sequence ID" value="NZ_FUZA01000002.1"/>
</dbReference>
<feature type="domain" description="Calcineurin-like phosphoesterase" evidence="1">
    <location>
        <begin position="57"/>
        <end position="226"/>
    </location>
</feature>
<reference evidence="3" key="1">
    <citation type="submission" date="2017-02" db="EMBL/GenBank/DDBJ databases">
        <authorList>
            <person name="Varghese N."/>
            <person name="Submissions S."/>
        </authorList>
    </citation>
    <scope>NUCLEOTIDE SEQUENCE [LARGE SCALE GENOMIC DNA]</scope>
    <source>
        <strain evidence="3">DSM 22270</strain>
    </source>
</reference>
<evidence type="ECO:0000259" key="1">
    <source>
        <dbReference type="Pfam" id="PF00149"/>
    </source>
</evidence>
<dbReference type="InterPro" id="IPR051918">
    <property type="entry name" value="STPP_CPPED1"/>
</dbReference>